<evidence type="ECO:0000313" key="7">
    <source>
        <dbReference type="EMBL" id="PVD37806.1"/>
    </source>
</evidence>
<dbReference type="PROSITE" id="PS50940">
    <property type="entry name" value="CHIT_BIND_II"/>
    <property type="match status" value="3"/>
</dbReference>
<evidence type="ECO:0000256" key="3">
    <source>
        <dbReference type="ARBA" id="ARBA00022737"/>
    </source>
</evidence>
<evidence type="ECO:0000256" key="2">
    <source>
        <dbReference type="ARBA" id="ARBA00022729"/>
    </source>
</evidence>
<keyword evidence="8" id="KW-1185">Reference proteome</keyword>
<dbReference type="Pfam" id="PF01607">
    <property type="entry name" value="CBM_14"/>
    <property type="match status" value="2"/>
</dbReference>
<dbReference type="InterPro" id="IPR036508">
    <property type="entry name" value="Chitin-bd_dom_sf"/>
</dbReference>
<feature type="domain" description="Chitin-binding type-2" evidence="6">
    <location>
        <begin position="154"/>
        <end position="212"/>
    </location>
</feature>
<keyword evidence="3" id="KW-0677">Repeat</keyword>
<sequence length="291" mass="32677">MYFAHLFKQADNLWLYDCKTLVIVFYSSCDVCAHWDPPRCRDPCGAKIYAKNISCNRSKLLVVVLVFCTAMITALAQVEDNFGADPGCRDPWTTEWTRDQQDCAKVHFCVQGKRYWTIQCNDSRIWSNVGHACVEPMSQWDDCNQVMTTPAINDERCVNPSGMNPDPDNCAQFLACNNKTVVATMNCPENTLFSTRNNTCELSFLVAEECTSRNIPSHIVITTASPIIDKPCEGTSNGDVADSTHCGRFYKCNYGRVVARIKCPANSAFNAEKRKCDWRSAVDCGDRPVLQ</sequence>
<feature type="domain" description="Chitin-binding type-2" evidence="6">
    <location>
        <begin position="229"/>
        <end position="286"/>
    </location>
</feature>
<evidence type="ECO:0000256" key="4">
    <source>
        <dbReference type="ARBA" id="ARBA00023157"/>
    </source>
</evidence>
<gene>
    <name evidence="7" type="ORF">C0Q70_00408</name>
</gene>
<evidence type="ECO:0000259" key="6">
    <source>
        <dbReference type="PROSITE" id="PS50940"/>
    </source>
</evidence>
<keyword evidence="4" id="KW-1015">Disulfide bond</keyword>
<evidence type="ECO:0000256" key="1">
    <source>
        <dbReference type="ARBA" id="ARBA00022669"/>
    </source>
</evidence>
<dbReference type="Gene3D" id="2.170.140.10">
    <property type="entry name" value="Chitin binding domain"/>
    <property type="match status" value="2"/>
</dbReference>
<evidence type="ECO:0000313" key="8">
    <source>
        <dbReference type="Proteomes" id="UP000245119"/>
    </source>
</evidence>
<dbReference type="SMART" id="SM00494">
    <property type="entry name" value="ChtBD2"/>
    <property type="match status" value="2"/>
</dbReference>
<keyword evidence="1" id="KW-0147">Chitin-binding</keyword>
<reference evidence="7 8" key="1">
    <citation type="submission" date="2018-04" db="EMBL/GenBank/DDBJ databases">
        <title>The genome of golden apple snail Pomacea canaliculata provides insight into stress tolerance and invasive adaptation.</title>
        <authorList>
            <person name="Liu C."/>
            <person name="Liu B."/>
            <person name="Ren Y."/>
            <person name="Zhang Y."/>
            <person name="Wang H."/>
            <person name="Li S."/>
            <person name="Jiang F."/>
            <person name="Yin L."/>
            <person name="Zhang G."/>
            <person name="Qian W."/>
            <person name="Fan W."/>
        </authorList>
    </citation>
    <scope>NUCLEOTIDE SEQUENCE [LARGE SCALE GENOMIC DNA]</scope>
    <source>
        <strain evidence="7">SZHN2017</strain>
        <tissue evidence="7">Muscle</tissue>
    </source>
</reference>
<keyword evidence="5" id="KW-0325">Glycoprotein</keyword>
<dbReference type="InterPro" id="IPR051940">
    <property type="entry name" value="Chitin_bind-dev_reg"/>
</dbReference>
<evidence type="ECO:0000256" key="5">
    <source>
        <dbReference type="ARBA" id="ARBA00023180"/>
    </source>
</evidence>
<dbReference type="OrthoDB" id="9987187at2759"/>
<organism evidence="7 8">
    <name type="scientific">Pomacea canaliculata</name>
    <name type="common">Golden apple snail</name>
    <dbReference type="NCBI Taxonomy" id="400727"/>
    <lineage>
        <taxon>Eukaryota</taxon>
        <taxon>Metazoa</taxon>
        <taxon>Spiralia</taxon>
        <taxon>Lophotrochozoa</taxon>
        <taxon>Mollusca</taxon>
        <taxon>Gastropoda</taxon>
        <taxon>Caenogastropoda</taxon>
        <taxon>Architaenioglossa</taxon>
        <taxon>Ampullarioidea</taxon>
        <taxon>Ampullariidae</taxon>
        <taxon>Pomacea</taxon>
    </lineage>
</organism>
<dbReference type="AlphaFoldDB" id="A0A2T7PWJ6"/>
<feature type="domain" description="Chitin-binding type-2" evidence="6">
    <location>
        <begin position="85"/>
        <end position="145"/>
    </location>
</feature>
<dbReference type="EMBL" id="PZQS01000001">
    <property type="protein sequence ID" value="PVD37806.1"/>
    <property type="molecule type" value="Genomic_DNA"/>
</dbReference>
<accession>A0A2T7PWJ6</accession>
<proteinExistence type="predicted"/>
<dbReference type="PANTHER" id="PTHR23301:SF0">
    <property type="entry name" value="CHITIN-BINDING TYPE-2 DOMAIN-CONTAINING PROTEIN-RELATED"/>
    <property type="match status" value="1"/>
</dbReference>
<protein>
    <recommendedName>
        <fullName evidence="6">Chitin-binding type-2 domain-containing protein</fullName>
    </recommendedName>
</protein>
<dbReference type="GO" id="GO:0008061">
    <property type="term" value="F:chitin binding"/>
    <property type="evidence" value="ECO:0007669"/>
    <property type="project" value="UniProtKB-KW"/>
</dbReference>
<dbReference type="SUPFAM" id="SSF57625">
    <property type="entry name" value="Invertebrate chitin-binding proteins"/>
    <property type="match status" value="2"/>
</dbReference>
<keyword evidence="2" id="KW-0732">Signal</keyword>
<name>A0A2T7PWJ6_POMCA</name>
<dbReference type="GO" id="GO:0005576">
    <property type="term" value="C:extracellular region"/>
    <property type="evidence" value="ECO:0007669"/>
    <property type="project" value="InterPro"/>
</dbReference>
<dbReference type="Proteomes" id="UP000245119">
    <property type="component" value="Linkage Group LG1"/>
</dbReference>
<comment type="caution">
    <text evidence="7">The sequence shown here is derived from an EMBL/GenBank/DDBJ whole genome shotgun (WGS) entry which is preliminary data.</text>
</comment>
<dbReference type="PANTHER" id="PTHR23301">
    <property type="entry name" value="CHITIN BINDING PERITROPHIN-A"/>
    <property type="match status" value="1"/>
</dbReference>
<dbReference type="InterPro" id="IPR002557">
    <property type="entry name" value="Chitin-bd_dom"/>
</dbReference>